<dbReference type="Gene3D" id="3.40.50.720">
    <property type="entry name" value="NAD(P)-binding Rossmann-like Domain"/>
    <property type="match status" value="1"/>
</dbReference>
<dbReference type="OrthoDB" id="9876299at2759"/>
<dbReference type="AlphaFoldDB" id="A0A2S5B8M9"/>
<keyword evidence="4" id="KW-1185">Reference proteome</keyword>
<keyword evidence="1" id="KW-0560">Oxidoreductase</keyword>
<dbReference type="STRING" id="741276.A0A2S5B8M9"/>
<evidence type="ECO:0000256" key="2">
    <source>
        <dbReference type="SAM" id="MobiDB-lite"/>
    </source>
</evidence>
<protein>
    <submittedName>
        <fullName evidence="3">Uncharacterized protein</fullName>
    </submittedName>
</protein>
<evidence type="ECO:0000313" key="3">
    <source>
        <dbReference type="EMBL" id="POY73130.1"/>
    </source>
</evidence>
<dbReference type="PANTHER" id="PTHR43157">
    <property type="entry name" value="PHOSPHATIDYLINOSITOL-GLYCAN BIOSYNTHESIS CLASS F PROTEIN-RELATED"/>
    <property type="match status" value="1"/>
</dbReference>
<dbReference type="GO" id="GO:0016491">
    <property type="term" value="F:oxidoreductase activity"/>
    <property type="evidence" value="ECO:0007669"/>
    <property type="project" value="UniProtKB-KW"/>
</dbReference>
<dbReference type="PANTHER" id="PTHR43157:SF31">
    <property type="entry name" value="PHOSPHATIDYLINOSITOL-GLYCAN BIOSYNTHESIS CLASS F PROTEIN"/>
    <property type="match status" value="1"/>
</dbReference>
<organism evidence="3 4">
    <name type="scientific">Rhodotorula taiwanensis</name>
    <dbReference type="NCBI Taxonomy" id="741276"/>
    <lineage>
        <taxon>Eukaryota</taxon>
        <taxon>Fungi</taxon>
        <taxon>Dikarya</taxon>
        <taxon>Basidiomycota</taxon>
        <taxon>Pucciniomycotina</taxon>
        <taxon>Microbotryomycetes</taxon>
        <taxon>Sporidiobolales</taxon>
        <taxon>Sporidiobolaceae</taxon>
        <taxon>Rhodotorula</taxon>
    </lineage>
</organism>
<feature type="region of interest" description="Disordered" evidence="2">
    <location>
        <begin position="164"/>
        <end position="201"/>
    </location>
</feature>
<dbReference type="SUPFAM" id="SSF51735">
    <property type="entry name" value="NAD(P)-binding Rossmann-fold domains"/>
    <property type="match status" value="1"/>
</dbReference>
<accession>A0A2S5B8M9</accession>
<evidence type="ECO:0000256" key="1">
    <source>
        <dbReference type="ARBA" id="ARBA00023002"/>
    </source>
</evidence>
<dbReference type="InterPro" id="IPR036291">
    <property type="entry name" value="NAD(P)-bd_dom_sf"/>
</dbReference>
<evidence type="ECO:0000313" key="4">
    <source>
        <dbReference type="Proteomes" id="UP000237144"/>
    </source>
</evidence>
<name>A0A2S5B8M9_9BASI</name>
<reference evidence="3 4" key="1">
    <citation type="journal article" date="2018" name="Front. Microbiol.">
        <title>Prospects for Fungal Bioremediation of Acidic Radioactive Waste Sites: Characterization and Genome Sequence of Rhodotorula taiwanensis MD1149.</title>
        <authorList>
            <person name="Tkavc R."/>
            <person name="Matrosova V.Y."/>
            <person name="Grichenko O.E."/>
            <person name="Gostincar C."/>
            <person name="Volpe R.P."/>
            <person name="Klimenkova P."/>
            <person name="Gaidamakova E.K."/>
            <person name="Zhou C.E."/>
            <person name="Stewart B.J."/>
            <person name="Lyman M.G."/>
            <person name="Malfatti S.A."/>
            <person name="Rubinfeld B."/>
            <person name="Courtot M."/>
            <person name="Singh J."/>
            <person name="Dalgard C.L."/>
            <person name="Hamilton T."/>
            <person name="Frey K.G."/>
            <person name="Gunde-Cimerman N."/>
            <person name="Dugan L."/>
            <person name="Daly M.J."/>
        </authorList>
    </citation>
    <scope>NUCLEOTIDE SEQUENCE [LARGE SCALE GENOMIC DNA]</scope>
    <source>
        <strain evidence="3 4">MD1149</strain>
    </source>
</reference>
<feature type="compositionally biased region" description="Low complexity" evidence="2">
    <location>
        <begin position="166"/>
        <end position="191"/>
    </location>
</feature>
<sequence length="387" mass="41584">MPVLVAIGCSSSLGSLALQRFLATAAHPIRWRIYANYRAEGKPTFPGSESCTWLPCNLESLQDVKSFAKQIRAKERAVDVLLLNAATWDTTAREVKVGGERWTREAVVNHLAQHYLVHLLADRLQASGEDGSLERARIVMTTSNLHKSVASLADLSSLLRRPSTISSTDPAAEATSTAASDLAASSASAPTRQTSGRERYSASKAAQLLSAHYWRRVFSVKEGTNAAPSADETARSSPRAVDIVAVSPGFVPSTNLSRDSNWIARLLMRYVLSWAPFAVSSDEGAGRIARCLPPYEAASNVGNSEATATADPLATLFASLPPSDILYISQSSSTPLDSAADAEGSSRYRVEGGAVGEWFKAGANWEEVQRILGSAIPTRKEMDSWDL</sequence>
<proteinExistence type="predicted"/>
<dbReference type="EMBL" id="PJQD01000040">
    <property type="protein sequence ID" value="POY73130.1"/>
    <property type="molecule type" value="Genomic_DNA"/>
</dbReference>
<comment type="caution">
    <text evidence="3">The sequence shown here is derived from an EMBL/GenBank/DDBJ whole genome shotgun (WGS) entry which is preliminary data.</text>
</comment>
<dbReference type="Proteomes" id="UP000237144">
    <property type="component" value="Unassembled WGS sequence"/>
</dbReference>
<gene>
    <name evidence="3" type="ORF">BMF94_3823</name>
</gene>